<dbReference type="Proteomes" id="UP000005396">
    <property type="component" value="Unassembled WGS sequence"/>
</dbReference>
<reference evidence="1 2" key="2">
    <citation type="submission" date="2007-09" db="EMBL/GenBank/DDBJ databases">
        <title>Draft genome sequence of Clostridium bolteae (ATCC BAA-613).</title>
        <authorList>
            <person name="Sudarsanam P."/>
            <person name="Ley R."/>
            <person name="Guruge J."/>
            <person name="Turnbaugh P.J."/>
            <person name="Mahowald M."/>
            <person name="Liep D."/>
            <person name="Gordon J."/>
        </authorList>
    </citation>
    <scope>NUCLEOTIDE SEQUENCE [LARGE SCALE GENOMIC DNA]</scope>
    <source>
        <strain evidence="2">ATCC BAA-613 / DSM 15670 / CCUG 46953 / JCM 12243 / WAL 16351</strain>
    </source>
</reference>
<dbReference type="EMBL" id="ABCC02000033">
    <property type="protein sequence ID" value="EDP15950.1"/>
    <property type="molecule type" value="Genomic_DNA"/>
</dbReference>
<protein>
    <recommendedName>
        <fullName evidence="3">DUF4259 domain-containing protein</fullName>
    </recommendedName>
</protein>
<evidence type="ECO:0000313" key="2">
    <source>
        <dbReference type="Proteomes" id="UP000005396"/>
    </source>
</evidence>
<gene>
    <name evidence="1" type="ORF">CLOBOL_04121</name>
</gene>
<proteinExistence type="predicted"/>
<dbReference type="PaxDb" id="411902-CLOBOL_04121"/>
<sequence>MKKKGAEIMGCWGVKAFESDEGLDALEWIRNHIPEDGCLRLKELLEQLKLDEWCRPPAAENGESHSSTMLIAELMESFQNGTIEEWEYLPNNPFEKVVSFLVEKESVKEMCEYLSKTLESARKNTQDNQWNGWFEETNWNKWQEHMESLIETMRKILEQDGEVLDLIPQTKQEISEEHIEGGMNME</sequence>
<dbReference type="AlphaFoldDB" id="A8RUU2"/>
<evidence type="ECO:0008006" key="3">
    <source>
        <dbReference type="Google" id="ProtNLM"/>
    </source>
</evidence>
<comment type="caution">
    <text evidence="1">The sequence shown here is derived from an EMBL/GenBank/DDBJ whole genome shotgun (WGS) entry which is preliminary data.</text>
</comment>
<reference evidence="1 2" key="1">
    <citation type="submission" date="2007-08" db="EMBL/GenBank/DDBJ databases">
        <authorList>
            <person name="Fulton L."/>
            <person name="Clifton S."/>
            <person name="Fulton B."/>
            <person name="Xu J."/>
            <person name="Minx P."/>
            <person name="Pepin K.H."/>
            <person name="Johnson M."/>
            <person name="Thiruvilangam P."/>
            <person name="Bhonagiri V."/>
            <person name="Nash W.E."/>
            <person name="Mardis E.R."/>
            <person name="Wilson R.K."/>
        </authorList>
    </citation>
    <scope>NUCLEOTIDE SEQUENCE [LARGE SCALE GENOMIC DNA]</scope>
    <source>
        <strain evidence="2">ATCC BAA-613 / DSM 15670 / CCUG 46953 / JCM 12243 / WAL 16351</strain>
    </source>
</reference>
<organism evidence="1 2">
    <name type="scientific">Enterocloster bolteae (strain ATCC BAA-613 / DSM 15670 / CCUG 46953 / JCM 12243 / WAL 16351)</name>
    <name type="common">Clostridium bolteae</name>
    <dbReference type="NCBI Taxonomy" id="411902"/>
    <lineage>
        <taxon>Bacteria</taxon>
        <taxon>Bacillati</taxon>
        <taxon>Bacillota</taxon>
        <taxon>Clostridia</taxon>
        <taxon>Lachnospirales</taxon>
        <taxon>Lachnospiraceae</taxon>
        <taxon>Enterocloster</taxon>
    </lineage>
</organism>
<evidence type="ECO:0000313" key="1">
    <source>
        <dbReference type="EMBL" id="EDP15950.1"/>
    </source>
</evidence>
<accession>A8RUU2</accession>
<dbReference type="HOGENOM" id="CLU_124862_0_0_9"/>
<name>A8RUU2_ENTBW</name>